<keyword evidence="3" id="KW-1185">Reference proteome</keyword>
<evidence type="ECO:0000313" key="3">
    <source>
        <dbReference type="Proteomes" id="UP001596023"/>
    </source>
</evidence>
<feature type="transmembrane region" description="Helical" evidence="1">
    <location>
        <begin position="38"/>
        <end position="55"/>
    </location>
</feature>
<evidence type="ECO:0000256" key="1">
    <source>
        <dbReference type="SAM" id="Phobius"/>
    </source>
</evidence>
<comment type="caution">
    <text evidence="2">The sequence shown here is derived from an EMBL/GenBank/DDBJ whole genome shotgun (WGS) entry which is preliminary data.</text>
</comment>
<keyword evidence="1" id="KW-0472">Membrane</keyword>
<dbReference type="EMBL" id="JBHSGN010000018">
    <property type="protein sequence ID" value="MFC4672632.1"/>
    <property type="molecule type" value="Genomic_DNA"/>
</dbReference>
<reference evidence="3" key="1">
    <citation type="journal article" date="2019" name="Int. J. Syst. Evol. Microbiol.">
        <title>The Global Catalogue of Microorganisms (GCM) 10K type strain sequencing project: providing services to taxonomists for standard genome sequencing and annotation.</title>
        <authorList>
            <consortium name="The Broad Institute Genomics Platform"/>
            <consortium name="The Broad Institute Genome Sequencing Center for Infectious Disease"/>
            <person name="Wu L."/>
            <person name="Ma J."/>
        </authorList>
    </citation>
    <scope>NUCLEOTIDE SEQUENCE [LARGE SCALE GENOMIC DNA]</scope>
    <source>
        <strain evidence="3">CCUG 66188</strain>
    </source>
</reference>
<sequence length="216" mass="25072">MKNLKGIFVYLLLSVFLILTARQFCSIVWWSISHYKLFAWFAAGVVVYFIARKFLKKNEEFLQTFTHELTHTIAGFLFGHKIHSFRASDGNGGEIYHSGRYGGIFIALTPYCLPVYTYVLMLLRLIGERQALYVFDLLTGLTAAFHAVAFFKQIRPYQTDIQSQGYLKSYLFITAFLLFNSAVILLTVRKGLSYAFQTSVRDYWYDIEAFFNFITQ</sequence>
<feature type="transmembrane region" description="Helical" evidence="1">
    <location>
        <begin position="7"/>
        <end position="32"/>
    </location>
</feature>
<dbReference type="Pfam" id="PF13398">
    <property type="entry name" value="Peptidase_M50B"/>
    <property type="match status" value="1"/>
</dbReference>
<feature type="transmembrane region" description="Helical" evidence="1">
    <location>
        <begin position="132"/>
        <end position="150"/>
    </location>
</feature>
<protein>
    <submittedName>
        <fullName evidence="2">M50 family metallopeptidase</fullName>
    </submittedName>
</protein>
<accession>A0ABV9KR34</accession>
<organism evidence="2 3">
    <name type="scientific">Dysgonomonas termitidis</name>
    <dbReference type="NCBI Taxonomy" id="1516126"/>
    <lineage>
        <taxon>Bacteria</taxon>
        <taxon>Pseudomonadati</taxon>
        <taxon>Bacteroidota</taxon>
        <taxon>Bacteroidia</taxon>
        <taxon>Bacteroidales</taxon>
        <taxon>Dysgonomonadaceae</taxon>
        <taxon>Dysgonomonas</taxon>
    </lineage>
</organism>
<dbReference type="RefSeq" id="WP_379993822.1">
    <property type="nucleotide sequence ID" value="NZ_JBHSGN010000018.1"/>
</dbReference>
<name>A0ABV9KR34_9BACT</name>
<gene>
    <name evidence="2" type="ORF">ACFO6W_02885</name>
</gene>
<feature type="transmembrane region" description="Helical" evidence="1">
    <location>
        <begin position="104"/>
        <end position="126"/>
    </location>
</feature>
<keyword evidence="1" id="KW-1133">Transmembrane helix</keyword>
<feature type="transmembrane region" description="Helical" evidence="1">
    <location>
        <begin position="170"/>
        <end position="188"/>
    </location>
</feature>
<dbReference type="Proteomes" id="UP001596023">
    <property type="component" value="Unassembled WGS sequence"/>
</dbReference>
<dbReference type="InterPro" id="IPR049500">
    <property type="entry name" value="Peptidase_M50B-like"/>
</dbReference>
<evidence type="ECO:0000313" key="2">
    <source>
        <dbReference type="EMBL" id="MFC4672632.1"/>
    </source>
</evidence>
<keyword evidence="1" id="KW-0812">Transmembrane</keyword>
<proteinExistence type="predicted"/>